<proteinExistence type="predicted"/>
<evidence type="ECO:0000256" key="7">
    <source>
        <dbReference type="ARBA" id="ARBA00023125"/>
    </source>
</evidence>
<evidence type="ECO:0000256" key="11">
    <source>
        <dbReference type="SAM" id="MobiDB-lite"/>
    </source>
</evidence>
<dbReference type="PANTHER" id="PTHR24404">
    <property type="entry name" value="ZINC FINGER PROTEIN"/>
    <property type="match status" value="1"/>
</dbReference>
<evidence type="ECO:0000259" key="12">
    <source>
        <dbReference type="PROSITE" id="PS50157"/>
    </source>
</evidence>
<reference evidence="14" key="1">
    <citation type="submission" date="2025-08" db="UniProtKB">
        <authorList>
            <consortium name="RefSeq"/>
        </authorList>
    </citation>
    <scope>IDENTIFICATION</scope>
</reference>
<keyword evidence="7" id="KW-0238">DNA-binding</keyword>
<keyword evidence="9" id="KW-0539">Nucleus</keyword>
<feature type="domain" description="C2H2-type" evidence="12">
    <location>
        <begin position="163"/>
        <end position="190"/>
    </location>
</feature>
<dbReference type="GO" id="GO:0003700">
    <property type="term" value="F:DNA-binding transcription factor activity"/>
    <property type="evidence" value="ECO:0007669"/>
    <property type="project" value="TreeGrafter"/>
</dbReference>
<keyword evidence="5" id="KW-0862">Zinc</keyword>
<dbReference type="GO" id="GO:0006357">
    <property type="term" value="P:regulation of transcription by RNA polymerase II"/>
    <property type="evidence" value="ECO:0007669"/>
    <property type="project" value="TreeGrafter"/>
</dbReference>
<evidence type="ECO:0000256" key="6">
    <source>
        <dbReference type="ARBA" id="ARBA00023015"/>
    </source>
</evidence>
<keyword evidence="2" id="KW-0479">Metal-binding</keyword>
<dbReference type="FunFam" id="3.30.160.60:FF:000325">
    <property type="entry name" value="ZFP90 zinc finger protein"/>
    <property type="match status" value="1"/>
</dbReference>
<name>A0AAJ6QSN7_9ACAR</name>
<dbReference type="PANTHER" id="PTHR24404:SF114">
    <property type="entry name" value="KLUMPFUSS, ISOFORM B-RELATED"/>
    <property type="match status" value="1"/>
</dbReference>
<dbReference type="Proteomes" id="UP000694867">
    <property type="component" value="Unplaced"/>
</dbReference>
<feature type="compositionally biased region" description="Low complexity" evidence="11">
    <location>
        <begin position="248"/>
        <end position="269"/>
    </location>
</feature>
<comment type="subcellular location">
    <subcellularLocation>
        <location evidence="1">Nucleus</location>
    </subcellularLocation>
</comment>
<evidence type="ECO:0000256" key="1">
    <source>
        <dbReference type="ARBA" id="ARBA00004123"/>
    </source>
</evidence>
<evidence type="ECO:0000256" key="8">
    <source>
        <dbReference type="ARBA" id="ARBA00023163"/>
    </source>
</evidence>
<sequence length="357" mass="39954">MSSSSTMPTGPRSALDAFIFYLESFKPAKNNVQLFRKQNVLCEVRNPSSQVDLLVRALENEMPTNVQALYGGIPGPKDAAKERSGTRTPTETTDELEESNEVIEDGDGCPNDADDCPNDADDEHSDPSYAPHRRARLRSSRKTSSVDELSRPKKKRGSGARPFRCEICNSGFGHESTLRNHRRIHTGEKPHQCPVCCKGFSQIGNMKRHMAQHTNLALSCQHCSVVFASKSLLDAHMRSCRSGDRFRSSSSTSSSSRPPRATVLQQQQDVEQKQQKKQVQHTNAYPSGIQTSWPSQKPGKDPRLWTMYPCPHCDKVLTWQYDYRNHVEGHRRLSCDICGKADFKNSAALSSHARSAH</sequence>
<protein>
    <submittedName>
        <fullName evidence="14">Zinc finger protein 227-like</fullName>
    </submittedName>
</protein>
<evidence type="ECO:0000313" key="13">
    <source>
        <dbReference type="Proteomes" id="UP000694867"/>
    </source>
</evidence>
<keyword evidence="6" id="KW-0805">Transcription regulation</keyword>
<dbReference type="PROSITE" id="PS00028">
    <property type="entry name" value="ZINC_FINGER_C2H2_1"/>
    <property type="match status" value="3"/>
</dbReference>
<keyword evidence="8" id="KW-0804">Transcription</keyword>
<evidence type="ECO:0000256" key="10">
    <source>
        <dbReference type="PROSITE-ProRule" id="PRU00042"/>
    </source>
</evidence>
<feature type="compositionally biased region" description="Polar residues" evidence="11">
    <location>
        <begin position="281"/>
        <end position="295"/>
    </location>
</feature>
<feature type="domain" description="C2H2-type" evidence="12">
    <location>
        <begin position="191"/>
        <end position="215"/>
    </location>
</feature>
<dbReference type="GO" id="GO:0005694">
    <property type="term" value="C:chromosome"/>
    <property type="evidence" value="ECO:0007669"/>
    <property type="project" value="UniProtKB-ARBA"/>
</dbReference>
<evidence type="ECO:0000313" key="14">
    <source>
        <dbReference type="RefSeq" id="XP_003742538.1"/>
    </source>
</evidence>
<dbReference type="InterPro" id="IPR036236">
    <property type="entry name" value="Znf_C2H2_sf"/>
</dbReference>
<gene>
    <name evidence="14" type="primary">LOC100902731</name>
</gene>
<dbReference type="KEGG" id="goe:100902731"/>
<dbReference type="RefSeq" id="XP_003742538.1">
    <property type="nucleotide sequence ID" value="XM_003742490.1"/>
</dbReference>
<dbReference type="InterPro" id="IPR050589">
    <property type="entry name" value="Ikaros_C2H2-ZF"/>
</dbReference>
<dbReference type="PROSITE" id="PS50157">
    <property type="entry name" value="ZINC_FINGER_C2H2_2"/>
    <property type="match status" value="3"/>
</dbReference>
<dbReference type="GO" id="GO:0000978">
    <property type="term" value="F:RNA polymerase II cis-regulatory region sequence-specific DNA binding"/>
    <property type="evidence" value="ECO:0007669"/>
    <property type="project" value="TreeGrafter"/>
</dbReference>
<evidence type="ECO:0000256" key="4">
    <source>
        <dbReference type="ARBA" id="ARBA00022771"/>
    </source>
</evidence>
<feature type="region of interest" description="Disordered" evidence="11">
    <location>
        <begin position="67"/>
        <end position="162"/>
    </location>
</feature>
<feature type="compositionally biased region" description="Acidic residues" evidence="11">
    <location>
        <begin position="92"/>
        <end position="124"/>
    </location>
</feature>
<dbReference type="InterPro" id="IPR013087">
    <property type="entry name" value="Znf_C2H2_type"/>
</dbReference>
<keyword evidence="13" id="KW-1185">Reference proteome</keyword>
<organism evidence="13 14">
    <name type="scientific">Galendromus occidentalis</name>
    <name type="common">western predatory mite</name>
    <dbReference type="NCBI Taxonomy" id="34638"/>
    <lineage>
        <taxon>Eukaryota</taxon>
        <taxon>Metazoa</taxon>
        <taxon>Ecdysozoa</taxon>
        <taxon>Arthropoda</taxon>
        <taxon>Chelicerata</taxon>
        <taxon>Arachnida</taxon>
        <taxon>Acari</taxon>
        <taxon>Parasitiformes</taxon>
        <taxon>Mesostigmata</taxon>
        <taxon>Gamasina</taxon>
        <taxon>Phytoseioidea</taxon>
        <taxon>Phytoseiidae</taxon>
        <taxon>Typhlodrominae</taxon>
        <taxon>Galendromus</taxon>
    </lineage>
</organism>
<dbReference type="AlphaFoldDB" id="A0AAJ6QSN7"/>
<evidence type="ECO:0000256" key="3">
    <source>
        <dbReference type="ARBA" id="ARBA00022737"/>
    </source>
</evidence>
<dbReference type="GeneID" id="100902731"/>
<evidence type="ECO:0000256" key="2">
    <source>
        <dbReference type="ARBA" id="ARBA00022723"/>
    </source>
</evidence>
<accession>A0AAJ6QSN7</accession>
<keyword evidence="3" id="KW-0677">Repeat</keyword>
<feature type="region of interest" description="Disordered" evidence="11">
    <location>
        <begin position="242"/>
        <end position="298"/>
    </location>
</feature>
<keyword evidence="4 10" id="KW-0863">Zinc-finger</keyword>
<dbReference type="Pfam" id="PF00096">
    <property type="entry name" value="zf-C2H2"/>
    <property type="match status" value="2"/>
</dbReference>
<dbReference type="FunFam" id="3.30.160.60:FF:001732">
    <property type="entry name" value="Zgc:162936"/>
    <property type="match status" value="1"/>
</dbReference>
<feature type="domain" description="C2H2-type" evidence="12">
    <location>
        <begin position="218"/>
        <end position="246"/>
    </location>
</feature>
<evidence type="ECO:0000256" key="9">
    <source>
        <dbReference type="ARBA" id="ARBA00023242"/>
    </source>
</evidence>
<dbReference type="GO" id="GO:0005634">
    <property type="term" value="C:nucleus"/>
    <property type="evidence" value="ECO:0007669"/>
    <property type="project" value="UniProtKB-SubCell"/>
</dbReference>
<feature type="compositionally biased region" description="Basic residues" evidence="11">
    <location>
        <begin position="131"/>
        <end position="141"/>
    </location>
</feature>
<dbReference type="GO" id="GO:0045893">
    <property type="term" value="P:positive regulation of DNA-templated transcription"/>
    <property type="evidence" value="ECO:0007669"/>
    <property type="project" value="UniProtKB-ARBA"/>
</dbReference>
<dbReference type="SMART" id="SM00355">
    <property type="entry name" value="ZnF_C2H2"/>
    <property type="match status" value="5"/>
</dbReference>
<dbReference type="GO" id="GO:0008270">
    <property type="term" value="F:zinc ion binding"/>
    <property type="evidence" value="ECO:0007669"/>
    <property type="project" value="UniProtKB-KW"/>
</dbReference>
<evidence type="ECO:0000256" key="5">
    <source>
        <dbReference type="ARBA" id="ARBA00022833"/>
    </source>
</evidence>
<dbReference type="Pfam" id="PF13894">
    <property type="entry name" value="zf-C2H2_4"/>
    <property type="match status" value="1"/>
</dbReference>
<dbReference type="Gene3D" id="3.30.160.60">
    <property type="entry name" value="Classic Zinc Finger"/>
    <property type="match status" value="3"/>
</dbReference>
<dbReference type="SUPFAM" id="SSF57667">
    <property type="entry name" value="beta-beta-alpha zinc fingers"/>
    <property type="match status" value="2"/>
</dbReference>